<dbReference type="EMBL" id="KY684093">
    <property type="protein sequence ID" value="ARF10040.1"/>
    <property type="molecule type" value="Genomic_DNA"/>
</dbReference>
<proteinExistence type="predicted"/>
<protein>
    <submittedName>
        <fullName evidence="2">Uncharacterized protein</fullName>
    </submittedName>
</protein>
<name>A0A1V0SE85_9VIRU</name>
<gene>
    <name evidence="2" type="ORF">Indivirus_9_17</name>
</gene>
<reference evidence="2" key="1">
    <citation type="journal article" date="2017" name="Science">
        <title>Giant viruses with an expanded complement of translation system components.</title>
        <authorList>
            <person name="Schulz F."/>
            <person name="Yutin N."/>
            <person name="Ivanova N.N."/>
            <person name="Ortega D.R."/>
            <person name="Lee T.K."/>
            <person name="Vierheilig J."/>
            <person name="Daims H."/>
            <person name="Horn M."/>
            <person name="Wagner M."/>
            <person name="Jensen G.J."/>
            <person name="Kyrpides N.C."/>
            <person name="Koonin E.V."/>
            <person name="Woyke T."/>
        </authorList>
    </citation>
    <scope>NUCLEOTIDE SEQUENCE</scope>
    <source>
        <strain evidence="2">ILV1</strain>
    </source>
</reference>
<keyword evidence="1" id="KW-0812">Transmembrane</keyword>
<evidence type="ECO:0000256" key="1">
    <source>
        <dbReference type="SAM" id="Phobius"/>
    </source>
</evidence>
<organism evidence="2">
    <name type="scientific">Indivirus ILV1</name>
    <dbReference type="NCBI Taxonomy" id="1977633"/>
    <lineage>
        <taxon>Viruses</taxon>
        <taxon>Varidnaviria</taxon>
        <taxon>Bamfordvirae</taxon>
        <taxon>Nucleocytoviricota</taxon>
        <taxon>Megaviricetes</taxon>
        <taxon>Imitervirales</taxon>
        <taxon>Mimiviridae</taxon>
        <taxon>Klosneuvirinae</taxon>
        <taxon>Indivirus</taxon>
    </lineage>
</organism>
<keyword evidence="1" id="KW-0472">Membrane</keyword>
<accession>A0A1V0SE85</accession>
<evidence type="ECO:0000313" key="2">
    <source>
        <dbReference type="EMBL" id="ARF10040.1"/>
    </source>
</evidence>
<keyword evidence="1" id="KW-1133">Transmembrane helix</keyword>
<sequence>MTDIMKTADDKVTGWLSNEYVNIALALLLVVYSAYGVNTLPPYILRLFDMPLFKLLVFLLIVYLARKSPTIAIIAAVAVMVTLQVLTKMKIDDALLTSVKKENMEQVAALKVNPEMAVHEIAQQEIHIPQEALIEIKTESKDVVSDDSGSCVKQLQYNDNFYPQYTNLEQPTVYDARNTGKTVGGYDASLGNPEINGYDPNYNYAAL</sequence>
<feature type="transmembrane region" description="Helical" evidence="1">
    <location>
        <begin position="20"/>
        <end position="37"/>
    </location>
</feature>